<reference evidence="2" key="1">
    <citation type="submission" date="2021-02" db="EMBL/GenBank/DDBJ databases">
        <authorList>
            <person name="Dougan E. K."/>
            <person name="Rhodes N."/>
            <person name="Thang M."/>
            <person name="Chan C."/>
        </authorList>
    </citation>
    <scope>NUCLEOTIDE SEQUENCE</scope>
</reference>
<feature type="chain" id="PRO_5032279771" description="Lipocalin/cytosolic fatty-acid binding domain-containing protein" evidence="1">
    <location>
        <begin position="24"/>
        <end position="220"/>
    </location>
</feature>
<dbReference type="EMBL" id="CAJNDS010000846">
    <property type="protein sequence ID" value="CAE7237209.1"/>
    <property type="molecule type" value="Genomic_DNA"/>
</dbReference>
<keyword evidence="1" id="KW-0732">Signal</keyword>
<sequence>MRFNTSPRLRLLCTLCIFEAVKASESCPDYGDIRQPSVDPTVFNISDFAGTWYMVATTEPTLPAFCTCTRNEVSVHLPEGWYAYTAHTVCEGKFPISVPLKGKLSEDPRSPGLLHENFGLFNHTMPSLDPNMIFEARYDEQGRMQLAITYACLGRMLPLPPLGQPKFSFNILSRTTAWTKKELQDLVANVTSATRGLLDTSKIRFADQAVYDSCSQAIIV</sequence>
<feature type="signal peptide" evidence="1">
    <location>
        <begin position="1"/>
        <end position="23"/>
    </location>
</feature>
<dbReference type="AlphaFoldDB" id="A0A812KZ62"/>
<keyword evidence="3" id="KW-1185">Reference proteome</keyword>
<evidence type="ECO:0000313" key="3">
    <source>
        <dbReference type="Proteomes" id="UP000604046"/>
    </source>
</evidence>
<dbReference type="InterPro" id="IPR012674">
    <property type="entry name" value="Calycin"/>
</dbReference>
<dbReference type="Proteomes" id="UP000604046">
    <property type="component" value="Unassembled WGS sequence"/>
</dbReference>
<dbReference type="SUPFAM" id="SSF50814">
    <property type="entry name" value="Lipocalins"/>
    <property type="match status" value="1"/>
</dbReference>
<proteinExistence type="predicted"/>
<gene>
    <name evidence="2" type="ORF">SNAT2548_LOCUS10289</name>
</gene>
<name>A0A812KZ62_9DINO</name>
<organism evidence="2 3">
    <name type="scientific">Symbiodinium natans</name>
    <dbReference type="NCBI Taxonomy" id="878477"/>
    <lineage>
        <taxon>Eukaryota</taxon>
        <taxon>Sar</taxon>
        <taxon>Alveolata</taxon>
        <taxon>Dinophyceae</taxon>
        <taxon>Suessiales</taxon>
        <taxon>Symbiodiniaceae</taxon>
        <taxon>Symbiodinium</taxon>
    </lineage>
</organism>
<evidence type="ECO:0000256" key="1">
    <source>
        <dbReference type="SAM" id="SignalP"/>
    </source>
</evidence>
<evidence type="ECO:0008006" key="4">
    <source>
        <dbReference type="Google" id="ProtNLM"/>
    </source>
</evidence>
<protein>
    <recommendedName>
        <fullName evidence="4">Lipocalin/cytosolic fatty-acid binding domain-containing protein</fullName>
    </recommendedName>
</protein>
<comment type="caution">
    <text evidence="2">The sequence shown here is derived from an EMBL/GenBank/DDBJ whole genome shotgun (WGS) entry which is preliminary data.</text>
</comment>
<accession>A0A812KZ62</accession>
<evidence type="ECO:0000313" key="2">
    <source>
        <dbReference type="EMBL" id="CAE7237209.1"/>
    </source>
</evidence>
<dbReference type="OrthoDB" id="410028at2759"/>
<dbReference type="Gene3D" id="2.40.128.20">
    <property type="match status" value="1"/>
</dbReference>